<protein>
    <submittedName>
        <fullName evidence="1">Uncharacterized protein</fullName>
    </submittedName>
</protein>
<reference evidence="2" key="1">
    <citation type="journal article" date="2019" name="Int. J. Syst. Evol. Microbiol.">
        <title>The Global Catalogue of Microorganisms (GCM) 10K type strain sequencing project: providing services to taxonomists for standard genome sequencing and annotation.</title>
        <authorList>
            <consortium name="The Broad Institute Genomics Platform"/>
            <consortium name="The Broad Institute Genome Sequencing Center for Infectious Disease"/>
            <person name="Wu L."/>
            <person name="Ma J."/>
        </authorList>
    </citation>
    <scope>NUCLEOTIDE SEQUENCE [LARGE SCALE GENOMIC DNA]</scope>
    <source>
        <strain evidence="2">CGMCC 1.16306</strain>
    </source>
</reference>
<accession>A0ABW2MUE4</accession>
<dbReference type="EMBL" id="JBHTBN010000002">
    <property type="protein sequence ID" value="MFC7357152.1"/>
    <property type="molecule type" value="Genomic_DNA"/>
</dbReference>
<dbReference type="RefSeq" id="WP_380217000.1">
    <property type="nucleotide sequence ID" value="NZ_JBHTBN010000002.1"/>
</dbReference>
<organism evidence="1 2">
    <name type="scientific">Jejudonia soesokkakensis</name>
    <dbReference type="NCBI Taxonomy" id="1323432"/>
    <lineage>
        <taxon>Bacteria</taxon>
        <taxon>Pseudomonadati</taxon>
        <taxon>Bacteroidota</taxon>
        <taxon>Flavobacteriia</taxon>
        <taxon>Flavobacteriales</taxon>
        <taxon>Flavobacteriaceae</taxon>
        <taxon>Jejudonia</taxon>
    </lineage>
</organism>
<dbReference type="Proteomes" id="UP001596415">
    <property type="component" value="Unassembled WGS sequence"/>
</dbReference>
<proteinExistence type="predicted"/>
<evidence type="ECO:0000313" key="2">
    <source>
        <dbReference type="Proteomes" id="UP001596415"/>
    </source>
</evidence>
<comment type="caution">
    <text evidence="1">The sequence shown here is derived from an EMBL/GenBank/DDBJ whole genome shotgun (WGS) entry which is preliminary data.</text>
</comment>
<evidence type="ECO:0000313" key="1">
    <source>
        <dbReference type="EMBL" id="MFC7357152.1"/>
    </source>
</evidence>
<gene>
    <name evidence="1" type="ORF">ACFQO1_05610</name>
</gene>
<dbReference type="Gene3D" id="2.60.120.260">
    <property type="entry name" value="Galactose-binding domain-like"/>
    <property type="match status" value="1"/>
</dbReference>
<keyword evidence="2" id="KW-1185">Reference proteome</keyword>
<sequence>MKKITFIFFLINSVGFSQIGINTETPSSAAVLHLEASNFGTTTMGGYLMPVVTEAQRDDIPVTTTSDADDGLQLFLNDPITGKKCWQVYDSFAQLWRDIYCTEGGTMPVCASNPIVLYQEDFESYAEDTGVTGASSSNGDYPSGVSKWTLTSFTAFGSNTPALPGTLSNADDYGLVQNGELVFRDTNGTFRFETQAIDISGYSDILISMDIREEGPMDYAGESSGSGGPDHIDDFSCGETISDYLDIEYSTDGGSSYTEIPNYTTYGNSDHTFNNNLPVGVVNFSASGISGTSLIVRVRLQNWASNEYWFLDNIRVTCN</sequence>
<name>A0ABW2MUE4_9FLAO</name>